<feature type="transmembrane region" description="Helical" evidence="1">
    <location>
        <begin position="7"/>
        <end position="25"/>
    </location>
</feature>
<dbReference type="Proteomes" id="UP001060012">
    <property type="component" value="Chromosome"/>
</dbReference>
<protein>
    <recommendedName>
        <fullName evidence="4">Prepilin-type cleavage/methylation domain-containing protein</fullName>
    </recommendedName>
</protein>
<organism evidence="2 3">
    <name type="scientific">Arcobacter roscoffensis</name>
    <dbReference type="NCBI Taxonomy" id="2961520"/>
    <lineage>
        <taxon>Bacteria</taxon>
        <taxon>Pseudomonadati</taxon>
        <taxon>Campylobacterota</taxon>
        <taxon>Epsilonproteobacteria</taxon>
        <taxon>Campylobacterales</taxon>
        <taxon>Arcobacteraceae</taxon>
        <taxon>Arcobacter</taxon>
    </lineage>
</organism>
<evidence type="ECO:0008006" key="4">
    <source>
        <dbReference type="Google" id="ProtNLM"/>
    </source>
</evidence>
<accession>A0ABY5E7S8</accession>
<dbReference type="Gene3D" id="3.30.700.10">
    <property type="entry name" value="Glycoprotein, Type 4 Pilin"/>
    <property type="match status" value="1"/>
</dbReference>
<evidence type="ECO:0000256" key="1">
    <source>
        <dbReference type="SAM" id="Phobius"/>
    </source>
</evidence>
<name>A0ABY5E7S8_9BACT</name>
<dbReference type="InterPro" id="IPR045584">
    <property type="entry name" value="Pilin-like"/>
</dbReference>
<proteinExistence type="predicted"/>
<evidence type="ECO:0000313" key="3">
    <source>
        <dbReference type="Proteomes" id="UP001060012"/>
    </source>
</evidence>
<gene>
    <name evidence="2" type="ORF">NJU99_06410</name>
</gene>
<evidence type="ECO:0000313" key="2">
    <source>
        <dbReference type="EMBL" id="UTJ07722.1"/>
    </source>
</evidence>
<keyword evidence="1" id="KW-0812">Transmembrane</keyword>
<dbReference type="RefSeq" id="WP_254577896.1">
    <property type="nucleotide sequence ID" value="NZ_CP100595.1"/>
</dbReference>
<dbReference type="EMBL" id="CP100595">
    <property type="protein sequence ID" value="UTJ07722.1"/>
    <property type="molecule type" value="Genomic_DNA"/>
</dbReference>
<keyword evidence="1" id="KW-1133">Transmembrane helix</keyword>
<dbReference type="SUPFAM" id="SSF54523">
    <property type="entry name" value="Pili subunits"/>
    <property type="match status" value="1"/>
</dbReference>
<sequence length="144" mass="16509">MKKSFSILEIIIVIVIVSIILSFAVTKFDLINQNTNLTKLKADTALIQNGITNLKKQKVLQNNYDEVDILDDASVLTKDEKLFSKVLQYPIISTNKALKQKAHWYKKSSKEYVFVLDSSDEVLFELENSVFSCIKPKKVCEELY</sequence>
<keyword evidence="1" id="KW-0472">Membrane</keyword>
<reference evidence="2" key="1">
    <citation type="submission" date="2022-07" db="EMBL/GenBank/DDBJ databases">
        <title>Arcobacter roscoffensis sp. nov., a marine bacterium isolated from coastal seawater collected from Roscoff, France.</title>
        <authorList>
            <person name="Pascual J."/>
            <person name="Lepeaux C."/>
            <person name="Methner A."/>
            <person name="Overmann J."/>
        </authorList>
    </citation>
    <scope>NUCLEOTIDE SEQUENCE</scope>
    <source>
        <strain evidence="2">ARW1-2F2</strain>
    </source>
</reference>
<keyword evidence="3" id="KW-1185">Reference proteome</keyword>